<dbReference type="PANTHER" id="PTHR12463">
    <property type="entry name" value="OXYGENASE-RELATED"/>
    <property type="match status" value="1"/>
</dbReference>
<dbReference type="PANTHER" id="PTHR12463:SF0">
    <property type="entry name" value="ALPHA-KETOGLUTARATE-DEPENDENT DIOXYGENASE ALKB HOMOLOG 4"/>
    <property type="match status" value="1"/>
</dbReference>
<accession>A0AAJ7JI04</accession>
<reference evidence="3" key="1">
    <citation type="submission" date="2025-08" db="UniProtKB">
        <authorList>
            <consortium name="RefSeq"/>
        </authorList>
    </citation>
    <scope>IDENTIFICATION</scope>
    <source>
        <tissue evidence="3">Whole body</tissue>
    </source>
</reference>
<gene>
    <name evidence="3" type="primary">LOC108633147</name>
</gene>
<dbReference type="AlphaFoldDB" id="A0AAJ7JI04"/>
<comment type="cofactor">
    <cofactor evidence="1">
        <name>Fe(2+)</name>
        <dbReference type="ChEBI" id="CHEBI:29033"/>
    </cofactor>
</comment>
<sequence length="303" mass="34968">METIRPCGCKGIRSCLLCEREYNIVKPNLTDYFQKCSSYVYCPDCDLAWPGWDADLYKTHPDHQGTPIEFPGVYIKLDFLTSCETDSLVSALEEIPWETSQSGRRKQNFGPKCNFKKKKFQLGSFNGFPKSTQFVQQKFSELPILEDYRTVEQCTLEYDPARGASIDPHIDDCWIWGERIVTVNVLGNSVLTMSPYLGPDTKYNLKSVPEYSITLKFDIENKYEENENIVVRLPMPEGSLMVLYGIARYKWEHSVLREDIKSKRICLAYRELTPPYLSNSRSNEEIKELLNRASIFRGNATVI</sequence>
<dbReference type="InterPro" id="IPR032857">
    <property type="entry name" value="ALKBH4"/>
</dbReference>
<dbReference type="GeneID" id="108633147"/>
<organism evidence="2 3">
    <name type="scientific">Ceratina calcarata</name>
    <dbReference type="NCBI Taxonomy" id="156304"/>
    <lineage>
        <taxon>Eukaryota</taxon>
        <taxon>Metazoa</taxon>
        <taxon>Ecdysozoa</taxon>
        <taxon>Arthropoda</taxon>
        <taxon>Hexapoda</taxon>
        <taxon>Insecta</taxon>
        <taxon>Pterygota</taxon>
        <taxon>Neoptera</taxon>
        <taxon>Endopterygota</taxon>
        <taxon>Hymenoptera</taxon>
        <taxon>Apocrita</taxon>
        <taxon>Aculeata</taxon>
        <taxon>Apoidea</taxon>
        <taxon>Anthophila</taxon>
        <taxon>Apidae</taxon>
        <taxon>Ceratina</taxon>
        <taxon>Zadontomerus</taxon>
    </lineage>
</organism>
<proteinExistence type="predicted"/>
<evidence type="ECO:0000256" key="1">
    <source>
        <dbReference type="ARBA" id="ARBA00001954"/>
    </source>
</evidence>
<dbReference type="Gene3D" id="2.60.120.590">
    <property type="entry name" value="Alpha-ketoglutarate-dependent dioxygenase AlkB-like"/>
    <property type="match status" value="1"/>
</dbReference>
<keyword evidence="3" id="KW-0560">Oxidoreductase</keyword>
<keyword evidence="2" id="KW-1185">Reference proteome</keyword>
<dbReference type="InterPro" id="IPR037151">
    <property type="entry name" value="AlkB-like_sf"/>
</dbReference>
<evidence type="ECO:0000313" key="2">
    <source>
        <dbReference type="Proteomes" id="UP000694925"/>
    </source>
</evidence>
<dbReference type="GO" id="GO:0032451">
    <property type="term" value="F:demethylase activity"/>
    <property type="evidence" value="ECO:0007669"/>
    <property type="project" value="TreeGrafter"/>
</dbReference>
<dbReference type="KEGG" id="ccal:108633147"/>
<dbReference type="GO" id="GO:0070988">
    <property type="term" value="P:demethylation"/>
    <property type="evidence" value="ECO:0007669"/>
    <property type="project" value="InterPro"/>
</dbReference>
<keyword evidence="3" id="KW-0223">Dioxygenase</keyword>
<dbReference type="RefSeq" id="XP_017893666.1">
    <property type="nucleotide sequence ID" value="XM_018038177.2"/>
</dbReference>
<dbReference type="SUPFAM" id="SSF51197">
    <property type="entry name" value="Clavaminate synthase-like"/>
    <property type="match status" value="1"/>
</dbReference>
<evidence type="ECO:0000313" key="3">
    <source>
        <dbReference type="RefSeq" id="XP_017893666.1"/>
    </source>
</evidence>
<dbReference type="GO" id="GO:0051213">
    <property type="term" value="F:dioxygenase activity"/>
    <property type="evidence" value="ECO:0007669"/>
    <property type="project" value="UniProtKB-KW"/>
</dbReference>
<protein>
    <submittedName>
        <fullName evidence="3">Alpha-ketoglutarate-dependent dioxygenase alkB homolog 4</fullName>
    </submittedName>
</protein>
<name>A0AAJ7JI04_9HYME</name>
<dbReference type="Proteomes" id="UP000694925">
    <property type="component" value="Unplaced"/>
</dbReference>